<comment type="caution">
    <text evidence="3">The sequence shown here is derived from an EMBL/GenBank/DDBJ whole genome shotgun (WGS) entry which is preliminary data.</text>
</comment>
<dbReference type="STRING" id="135208.A0A4Y9ZLL9"/>
<organism evidence="3 4">
    <name type="scientific">Hericium alpestre</name>
    <dbReference type="NCBI Taxonomy" id="135208"/>
    <lineage>
        <taxon>Eukaryota</taxon>
        <taxon>Fungi</taxon>
        <taxon>Dikarya</taxon>
        <taxon>Basidiomycota</taxon>
        <taxon>Agaricomycotina</taxon>
        <taxon>Agaricomycetes</taxon>
        <taxon>Russulales</taxon>
        <taxon>Hericiaceae</taxon>
        <taxon>Hericium</taxon>
    </lineage>
</organism>
<dbReference type="AlphaFoldDB" id="A0A4Y9ZLL9"/>
<accession>A0A4Y9ZLL9</accession>
<evidence type="ECO:0000313" key="3">
    <source>
        <dbReference type="EMBL" id="TFY75662.1"/>
    </source>
</evidence>
<evidence type="ECO:0000313" key="4">
    <source>
        <dbReference type="Proteomes" id="UP000298061"/>
    </source>
</evidence>
<keyword evidence="4" id="KW-1185">Reference proteome</keyword>
<dbReference type="CDD" id="cd18186">
    <property type="entry name" value="BTB_POZ_ZBTB_KLHL-like"/>
    <property type="match status" value="2"/>
</dbReference>
<feature type="domain" description="BTB" evidence="2">
    <location>
        <begin position="29"/>
        <end position="108"/>
    </location>
</feature>
<dbReference type="Proteomes" id="UP000298061">
    <property type="component" value="Unassembled WGS sequence"/>
</dbReference>
<dbReference type="PANTHER" id="PTHR24413">
    <property type="entry name" value="SPECKLE-TYPE POZ PROTEIN"/>
    <property type="match status" value="1"/>
</dbReference>
<dbReference type="Gene3D" id="3.30.710.10">
    <property type="entry name" value="Potassium Channel Kv1.1, Chain A"/>
    <property type="match status" value="2"/>
</dbReference>
<dbReference type="EMBL" id="SFCI01001479">
    <property type="protein sequence ID" value="TFY75662.1"/>
    <property type="molecule type" value="Genomic_DNA"/>
</dbReference>
<dbReference type="PROSITE" id="PS50097">
    <property type="entry name" value="BTB"/>
    <property type="match status" value="2"/>
</dbReference>
<evidence type="ECO:0000256" key="1">
    <source>
        <dbReference type="SAM" id="MobiDB-lite"/>
    </source>
</evidence>
<protein>
    <recommendedName>
        <fullName evidence="2">BTB domain-containing protein</fullName>
    </recommendedName>
</protein>
<feature type="domain" description="BTB" evidence="2">
    <location>
        <begin position="251"/>
        <end position="322"/>
    </location>
</feature>
<gene>
    <name evidence="3" type="ORF">EWM64_g8349</name>
</gene>
<feature type="region of interest" description="Disordered" evidence="1">
    <location>
        <begin position="1"/>
        <end position="21"/>
    </location>
</feature>
<dbReference type="SUPFAM" id="SSF54695">
    <property type="entry name" value="POZ domain"/>
    <property type="match status" value="2"/>
</dbReference>
<name>A0A4Y9ZLL9_9AGAM</name>
<dbReference type="OrthoDB" id="3164835at2759"/>
<dbReference type="SMART" id="SM00225">
    <property type="entry name" value="BTB"/>
    <property type="match status" value="2"/>
</dbReference>
<dbReference type="InterPro" id="IPR011333">
    <property type="entry name" value="SKP1/BTB/POZ_sf"/>
</dbReference>
<dbReference type="InterPro" id="IPR000210">
    <property type="entry name" value="BTB/POZ_dom"/>
</dbReference>
<feature type="compositionally biased region" description="Polar residues" evidence="1">
    <location>
        <begin position="1"/>
        <end position="15"/>
    </location>
</feature>
<sequence length="384" mass="42778">MSNSTGTLPPSSSPQDPRLADEPFNDTAADVILRTSDQVNFYVCRYILSLASPFFKDMFSLPQPARAAEKSIEEDPTASHAVIDVSEDSRTLDFVLRFCYPMRKPIMTELKDVAPVLLSACKYDMDAVLDVAKIALEQCIEQDTPGVFALACRCELYDVCSKAAEEFVQRPFLSLESKELDHITALQYHLLLEYHQRYAKDDSRSCPLKHGLKAVRGTATFIPRIVHYTTFRFFASILSSEAGTPFDDKNADVVLRSSDQAAFHVHSFILSLASPIFKEMILDHQQVLMSETRPVGDEAKLSPIINVSEDSDTLNVFLRCCYPVRLPRLTQLSEARVVLAAGLKYDVDAVKALAEAALMEFVDNDILGQGGSCTILGSRFIRRS</sequence>
<proteinExistence type="predicted"/>
<dbReference type="Pfam" id="PF00651">
    <property type="entry name" value="BTB"/>
    <property type="match status" value="2"/>
</dbReference>
<reference evidence="3 4" key="1">
    <citation type="submission" date="2019-02" db="EMBL/GenBank/DDBJ databases">
        <title>Genome sequencing of the rare red list fungi Hericium alpestre (H. flagellum).</title>
        <authorList>
            <person name="Buettner E."/>
            <person name="Kellner H."/>
        </authorList>
    </citation>
    <scope>NUCLEOTIDE SEQUENCE [LARGE SCALE GENOMIC DNA]</scope>
    <source>
        <strain evidence="3 4">DSM 108284</strain>
    </source>
</reference>
<evidence type="ECO:0000259" key="2">
    <source>
        <dbReference type="PROSITE" id="PS50097"/>
    </source>
</evidence>